<evidence type="ECO:0000313" key="2">
    <source>
        <dbReference type="Proteomes" id="UP000366872"/>
    </source>
</evidence>
<dbReference type="RefSeq" id="WP_136077743.1">
    <property type="nucleotide sequence ID" value="NZ_CAAHFG010000001.1"/>
</dbReference>
<reference evidence="1 2" key="1">
    <citation type="submission" date="2019-04" db="EMBL/GenBank/DDBJ databases">
        <authorList>
            <person name="Van Vliet M D."/>
        </authorList>
    </citation>
    <scope>NUCLEOTIDE SEQUENCE [LARGE SCALE GENOMIC DNA]</scope>
    <source>
        <strain evidence="1 2">F1</strain>
    </source>
</reference>
<dbReference type="Gene3D" id="3.40.47.10">
    <property type="match status" value="1"/>
</dbReference>
<gene>
    <name evidence="1" type="ORF">PDESU_00592</name>
</gene>
<organism evidence="1 2">
    <name type="scientific">Pontiella desulfatans</name>
    <dbReference type="NCBI Taxonomy" id="2750659"/>
    <lineage>
        <taxon>Bacteria</taxon>
        <taxon>Pseudomonadati</taxon>
        <taxon>Kiritimatiellota</taxon>
        <taxon>Kiritimatiellia</taxon>
        <taxon>Kiritimatiellales</taxon>
        <taxon>Pontiellaceae</taxon>
        <taxon>Pontiella</taxon>
    </lineage>
</organism>
<evidence type="ECO:0008006" key="3">
    <source>
        <dbReference type="Google" id="ProtNLM"/>
    </source>
</evidence>
<dbReference type="EMBL" id="CAAHFG010000001">
    <property type="protein sequence ID" value="VGO12043.1"/>
    <property type="molecule type" value="Genomic_DNA"/>
</dbReference>
<dbReference type="GO" id="GO:0016746">
    <property type="term" value="F:acyltransferase activity"/>
    <property type="evidence" value="ECO:0007669"/>
    <property type="project" value="InterPro"/>
</dbReference>
<dbReference type="InterPro" id="IPR016039">
    <property type="entry name" value="Thiolase-like"/>
</dbReference>
<proteinExistence type="predicted"/>
<accession>A0A6C2TWS2</accession>
<keyword evidence="2" id="KW-1185">Reference proteome</keyword>
<sequence length="187" mass="20684">MSIEVIGCGWLTQDSYGSDKLNRSVEWASRTALRGIGKEDGLFAYPVKNFGRFPAIAQRVCYVTALALQDAGLEYAKGEKQDIGLLGMDEYGCEQANFDYFNDYVDGGRSMARANLFIYTLPSSPLAEAAVHFGLQGPLFYYRNQQASVGELMVTARRMIEDGQAQQVLVYELGSEIDRCFVVGDKG</sequence>
<dbReference type="SUPFAM" id="SSF53901">
    <property type="entry name" value="Thiolase-like"/>
    <property type="match status" value="1"/>
</dbReference>
<name>A0A6C2TWS2_PONDE</name>
<protein>
    <recommendedName>
        <fullName evidence="3">Beta-ketoacyl synthase N-terminal domain-containing protein</fullName>
    </recommendedName>
</protein>
<dbReference type="AlphaFoldDB" id="A0A6C2TWS2"/>
<evidence type="ECO:0000313" key="1">
    <source>
        <dbReference type="EMBL" id="VGO12043.1"/>
    </source>
</evidence>
<dbReference type="Proteomes" id="UP000366872">
    <property type="component" value="Unassembled WGS sequence"/>
</dbReference>